<dbReference type="GO" id="GO:0016887">
    <property type="term" value="F:ATP hydrolysis activity"/>
    <property type="evidence" value="ECO:0007669"/>
    <property type="project" value="TreeGrafter"/>
</dbReference>
<dbReference type="CDD" id="cd01129">
    <property type="entry name" value="PulE-GspE-like"/>
    <property type="match status" value="1"/>
</dbReference>
<name>A0A1S2M6X2_9BACI</name>
<dbReference type="PANTHER" id="PTHR30258:SF2">
    <property type="entry name" value="COMG OPERON PROTEIN 1"/>
    <property type="match status" value="1"/>
</dbReference>
<dbReference type="InterPro" id="IPR001482">
    <property type="entry name" value="T2SS/T4SS_dom"/>
</dbReference>
<accession>A0A1S2M6X2</accession>
<evidence type="ECO:0000256" key="3">
    <source>
        <dbReference type="ARBA" id="ARBA00022840"/>
    </source>
</evidence>
<dbReference type="RefSeq" id="WP_071389443.1">
    <property type="nucleotide sequence ID" value="NZ_MLQS01000014.1"/>
</dbReference>
<proteinExistence type="inferred from homology"/>
<feature type="domain" description="Bacterial type II secretion system protein E" evidence="4">
    <location>
        <begin position="4"/>
        <end position="304"/>
    </location>
</feature>
<dbReference type="PANTHER" id="PTHR30258">
    <property type="entry name" value="TYPE II SECRETION SYSTEM PROTEIN GSPE-RELATED"/>
    <property type="match status" value="1"/>
</dbReference>
<keyword evidence="2" id="KW-0547">Nucleotide-binding</keyword>
<dbReference type="NCBIfam" id="NF041000">
    <property type="entry name" value="ATPase_ComGA"/>
    <property type="match status" value="1"/>
</dbReference>
<evidence type="ECO:0000313" key="5">
    <source>
        <dbReference type="EMBL" id="OIJ20273.1"/>
    </source>
</evidence>
<organism evidence="5 6">
    <name type="scientific">Anaerobacillus alkalidiazotrophicus</name>
    <dbReference type="NCBI Taxonomy" id="472963"/>
    <lineage>
        <taxon>Bacteria</taxon>
        <taxon>Bacillati</taxon>
        <taxon>Bacillota</taxon>
        <taxon>Bacilli</taxon>
        <taxon>Bacillales</taxon>
        <taxon>Bacillaceae</taxon>
        <taxon>Anaerobacillus</taxon>
    </lineage>
</organism>
<keyword evidence="6" id="KW-1185">Reference proteome</keyword>
<dbReference type="InterPro" id="IPR047667">
    <property type="entry name" value="ATPase_ComGA"/>
</dbReference>
<dbReference type="Pfam" id="PF00437">
    <property type="entry name" value="T2SSE"/>
    <property type="match status" value="1"/>
</dbReference>
<evidence type="ECO:0000259" key="4">
    <source>
        <dbReference type="Pfam" id="PF00437"/>
    </source>
</evidence>
<sequence length="349" mass="39668">MSAIELKSNAIILRAIQINASDIHIIPAKNYSHVQMRVDHRLLNVERIKTTEAEKLISHYKFRSKMDIGEKRRPQNGSLCMSINQQQTNLRISTLPTLPHESLAIRILPQNKIEIPLENLALFKSQTNKIRALLKKAHGLLLFSGPTGSGKTTTIYSLLNDSLIKNKRIISIEDPIEKRIDGLIQVEINEKAGLNYQEVLKATLRHDPDIIVISEIRDTQTAKMAVRAAMTGHLVISTIHANNCIGCISRLREFGIAEYDIKETVIGLVSQRLLELKCPICRGNCSLLCQINRKKRRLAVYEIIAGKPLEEFFCDSSKRFVYESLEKVINKGIALGYVYETEFDRWLTR</sequence>
<evidence type="ECO:0000313" key="6">
    <source>
        <dbReference type="Proteomes" id="UP000180057"/>
    </source>
</evidence>
<comment type="similarity">
    <text evidence="1">Belongs to the GSP E family.</text>
</comment>
<evidence type="ECO:0000256" key="2">
    <source>
        <dbReference type="ARBA" id="ARBA00022741"/>
    </source>
</evidence>
<keyword evidence="3" id="KW-0067">ATP-binding</keyword>
<protein>
    <recommendedName>
        <fullName evidence="4">Bacterial type II secretion system protein E domain-containing protein</fullName>
    </recommendedName>
</protein>
<dbReference type="Gene3D" id="3.40.50.300">
    <property type="entry name" value="P-loop containing nucleotide triphosphate hydrolases"/>
    <property type="match status" value="1"/>
</dbReference>
<dbReference type="EMBL" id="MLQS01000014">
    <property type="protein sequence ID" value="OIJ20273.1"/>
    <property type="molecule type" value="Genomic_DNA"/>
</dbReference>
<gene>
    <name evidence="5" type="ORF">BKP45_09410</name>
</gene>
<evidence type="ECO:0000256" key="1">
    <source>
        <dbReference type="ARBA" id="ARBA00006611"/>
    </source>
</evidence>
<dbReference type="STRING" id="472963.BKP45_09410"/>
<dbReference type="Gene3D" id="3.30.450.90">
    <property type="match status" value="1"/>
</dbReference>
<dbReference type="GO" id="GO:0005886">
    <property type="term" value="C:plasma membrane"/>
    <property type="evidence" value="ECO:0007669"/>
    <property type="project" value="TreeGrafter"/>
</dbReference>
<dbReference type="SUPFAM" id="SSF52540">
    <property type="entry name" value="P-loop containing nucleoside triphosphate hydrolases"/>
    <property type="match status" value="1"/>
</dbReference>
<dbReference type="AlphaFoldDB" id="A0A1S2M6X2"/>
<dbReference type="Proteomes" id="UP000180057">
    <property type="component" value="Unassembled WGS sequence"/>
</dbReference>
<comment type="caution">
    <text evidence="5">The sequence shown here is derived from an EMBL/GenBank/DDBJ whole genome shotgun (WGS) entry which is preliminary data.</text>
</comment>
<dbReference type="GO" id="GO:0005524">
    <property type="term" value="F:ATP binding"/>
    <property type="evidence" value="ECO:0007669"/>
    <property type="project" value="UniProtKB-KW"/>
</dbReference>
<reference evidence="5 6" key="1">
    <citation type="submission" date="2016-10" db="EMBL/GenBank/DDBJ databases">
        <title>Draft genome sequences of four alkaliphilic bacteria belonging to the Anaerobacillus genus.</title>
        <authorList>
            <person name="Bassil N.M."/>
            <person name="Lloyd J.R."/>
        </authorList>
    </citation>
    <scope>NUCLEOTIDE SEQUENCE [LARGE SCALE GENOMIC DNA]</scope>
    <source>
        <strain evidence="5 6">DSM 22531</strain>
    </source>
</reference>
<dbReference type="InterPro" id="IPR027417">
    <property type="entry name" value="P-loop_NTPase"/>
</dbReference>